<dbReference type="InterPro" id="IPR031899">
    <property type="entry name" value="Dit_N"/>
</dbReference>
<evidence type="ECO:0000313" key="3">
    <source>
        <dbReference type="Proteomes" id="UP000062963"/>
    </source>
</evidence>
<feature type="domain" description="Distal tail protein N-terminal" evidence="1">
    <location>
        <begin position="7"/>
        <end position="139"/>
    </location>
</feature>
<gene>
    <name evidence="2" type="ORF">SKUN_001514</name>
</gene>
<protein>
    <recommendedName>
        <fullName evidence="1">Distal tail protein N-terminal domain-containing protein</fullName>
    </recommendedName>
</protein>
<accession>A0A0K2JIX6</accession>
<proteinExistence type="predicted"/>
<dbReference type="Proteomes" id="UP000062963">
    <property type="component" value="Chromosome"/>
</dbReference>
<evidence type="ECO:0000313" key="2">
    <source>
        <dbReference type="EMBL" id="ALA98372.1"/>
    </source>
</evidence>
<sequence>MYNLPFRTFKITNNQDTLINLCDLDNIIVLSFNGLNINFDNNYLNIDNNFILNNTKHSLNQIIFKLLFINPNAYDKFYDFINKLNINLDNKSYPFLLFYSFWINEKTKLEYYCEVIIKSIIKTELNNNNDLEVDFILEQLTNWKKEEDKLFEIKPNKTSGKRYNEHNNKYYFKLNRIKYTNQYNEKIKISNNSYLTSDTLITINGPTKDPYLKLENINGKIISELKINVEINENEKIIIDSRIKSQSIIKVDLKNEKSYNIYQYQDFKYTNFIQIPPGNYHILYSSNLSKDKQVGNINIKKFEEYILI</sequence>
<dbReference type="PATRIC" id="fig|273035.7.peg.1869"/>
<evidence type="ECO:0000259" key="1">
    <source>
        <dbReference type="Pfam" id="PF16774"/>
    </source>
</evidence>
<organism evidence="2 3">
    <name type="scientific">Spiroplasma kunkelii CR2-3x</name>
    <dbReference type="NCBI Taxonomy" id="273035"/>
    <lineage>
        <taxon>Bacteria</taxon>
        <taxon>Bacillati</taxon>
        <taxon>Mycoplasmatota</taxon>
        <taxon>Mollicutes</taxon>
        <taxon>Entomoplasmatales</taxon>
        <taxon>Spiroplasmataceae</taxon>
        <taxon>Spiroplasma</taxon>
    </lineage>
</organism>
<dbReference type="RefSeq" id="WP_053391407.1">
    <property type="nucleotide sequence ID" value="NZ_CP010899.1"/>
</dbReference>
<keyword evidence="3" id="KW-1185">Reference proteome</keyword>
<reference evidence="2 3" key="1">
    <citation type="journal article" date="2015" name="Genome Announc.">
        <title>Complete Genome Sequence of Spiroplasma kunkelii Strain CR2-3x, Causal Agent of Corn Stunt Disease in Zea mays L.</title>
        <authorList>
            <person name="Davis R.E."/>
            <person name="Shao J."/>
            <person name="Dally E.L."/>
            <person name="Zhao Y."/>
            <person name="Gasparich G.E."/>
            <person name="Gaynor B.J."/>
            <person name="Athey J.C."/>
            <person name="Harrison N.A."/>
            <person name="Donofrio N."/>
        </authorList>
    </citation>
    <scope>NUCLEOTIDE SEQUENCE [LARGE SCALE GENOMIC DNA]</scope>
    <source>
        <strain evidence="2 3">CR2-3x</strain>
    </source>
</reference>
<dbReference type="EMBL" id="CP010899">
    <property type="protein sequence ID" value="ALA98372.1"/>
    <property type="molecule type" value="Genomic_DNA"/>
</dbReference>
<dbReference type="Pfam" id="PF16774">
    <property type="entry name" value="Dit_N"/>
    <property type="match status" value="1"/>
</dbReference>
<name>A0A0K2JIX6_SPIKU</name>
<dbReference type="KEGG" id="skn:SKUN_001514"/>
<dbReference type="OrthoDB" id="390927at2"/>
<dbReference type="STRING" id="273035.SKUN_001514"/>
<dbReference type="AlphaFoldDB" id="A0A0K2JIX6"/>